<evidence type="ECO:0000313" key="3">
    <source>
        <dbReference type="Proteomes" id="UP000230605"/>
    </source>
</evidence>
<gene>
    <name evidence="2" type="ORF">CB0940_06373</name>
</gene>
<keyword evidence="1" id="KW-1133">Transmembrane helix</keyword>
<dbReference type="InterPro" id="IPR040632">
    <property type="entry name" value="Sulfotransfer_4"/>
</dbReference>
<protein>
    <recommendedName>
        <fullName evidence="4">NAD dependent epimerase/dehydratase</fullName>
    </recommendedName>
</protein>
<dbReference type="EMBL" id="LKMD01000102">
    <property type="protein sequence ID" value="PIA98194.1"/>
    <property type="molecule type" value="Genomic_DNA"/>
</dbReference>
<sequence>MSQSTVEKSNDAVRPPPRRAIVGDIEAMQHTTNIDRRQCSRVVPLKVLCLGLSRTGTACESTSTHHILVTWCRYDQSDGKEFINGRLMLMIGPPALRQALLDLGYSDVYHYAAILNENPRDAEMWNDALDAKYDPSGTHKKPFTRKDWDQLLGHCMATTDTPTVIFYRELLEAYPEAKVILTVRDSPEAWVKSYQSTIGQYALAMRPPATFWGKFVKWAFAPRDELGEGYFNRVVKWYDMIGILMRDLEKGTNEDSVKYYTSYNEEIQRLVPKERLLVMNVKEGWKPLCDFLDVAKPEWAFPQVNSTEDFGRRTAKIIDHFGGVIMWNMAKTLVPAVALAVGGLAWWMRSK</sequence>
<evidence type="ECO:0000313" key="2">
    <source>
        <dbReference type="EMBL" id="PIA98194.1"/>
    </source>
</evidence>
<proteinExistence type="predicted"/>
<dbReference type="OrthoDB" id="408152at2759"/>
<dbReference type="Proteomes" id="UP000230605">
    <property type="component" value="Chromosome 2"/>
</dbReference>
<dbReference type="InterPro" id="IPR027417">
    <property type="entry name" value="P-loop_NTPase"/>
</dbReference>
<organism evidence="2 3">
    <name type="scientific">Cercospora beticola</name>
    <name type="common">Sugarbeet leaf spot fungus</name>
    <dbReference type="NCBI Taxonomy" id="122368"/>
    <lineage>
        <taxon>Eukaryota</taxon>
        <taxon>Fungi</taxon>
        <taxon>Dikarya</taxon>
        <taxon>Ascomycota</taxon>
        <taxon>Pezizomycotina</taxon>
        <taxon>Dothideomycetes</taxon>
        <taxon>Dothideomycetidae</taxon>
        <taxon>Mycosphaerellales</taxon>
        <taxon>Mycosphaerellaceae</taxon>
        <taxon>Cercospora</taxon>
    </lineage>
</organism>
<feature type="transmembrane region" description="Helical" evidence="1">
    <location>
        <begin position="325"/>
        <end position="347"/>
    </location>
</feature>
<dbReference type="PANTHER" id="PTHR36978">
    <property type="entry name" value="P-LOOP CONTAINING NUCLEOTIDE TRIPHOSPHATE HYDROLASE"/>
    <property type="match status" value="1"/>
</dbReference>
<name>A0A2G5I068_CERBT</name>
<dbReference type="AlphaFoldDB" id="A0A2G5I068"/>
<reference evidence="2 3" key="1">
    <citation type="submission" date="2015-10" db="EMBL/GenBank/DDBJ databases">
        <title>The cercosporin biosynthetic gene cluster was horizontally transferred to several fungal lineages and shown to be expanded in Cercospora beticola based on microsynteny with recipient genomes.</title>
        <authorList>
            <person name="De Jonge R."/>
            <person name="Ebert M.K."/>
            <person name="Suttle J.C."/>
            <person name="Jurick Ii W.M."/>
            <person name="Secor G.A."/>
            <person name="Thomma B.P."/>
            <person name="Van De Peer Y."/>
            <person name="Bolton M.D."/>
        </authorList>
    </citation>
    <scope>NUCLEOTIDE SEQUENCE [LARGE SCALE GENOMIC DNA]</scope>
    <source>
        <strain evidence="2 3">09-40</strain>
    </source>
</reference>
<comment type="caution">
    <text evidence="2">The sequence shown here is derived from an EMBL/GenBank/DDBJ whole genome shotgun (WGS) entry which is preliminary data.</text>
</comment>
<keyword evidence="1" id="KW-0812">Transmembrane</keyword>
<dbReference type="Gene3D" id="3.40.50.300">
    <property type="entry name" value="P-loop containing nucleotide triphosphate hydrolases"/>
    <property type="match status" value="1"/>
</dbReference>
<dbReference type="SUPFAM" id="SSF52540">
    <property type="entry name" value="P-loop containing nucleoside triphosphate hydrolases"/>
    <property type="match status" value="1"/>
</dbReference>
<evidence type="ECO:0008006" key="4">
    <source>
        <dbReference type="Google" id="ProtNLM"/>
    </source>
</evidence>
<keyword evidence="1" id="KW-0472">Membrane</keyword>
<dbReference type="Pfam" id="PF17784">
    <property type="entry name" value="Sulfotransfer_4"/>
    <property type="match status" value="1"/>
</dbReference>
<dbReference type="PANTHER" id="PTHR36978:SF4">
    <property type="entry name" value="P-LOOP CONTAINING NUCLEOSIDE TRIPHOSPHATE HYDROLASE PROTEIN"/>
    <property type="match status" value="1"/>
</dbReference>
<accession>A0A2G5I068</accession>
<evidence type="ECO:0000256" key="1">
    <source>
        <dbReference type="SAM" id="Phobius"/>
    </source>
</evidence>